<protein>
    <submittedName>
        <fullName evidence="4">SAM-dependent methyltransferase</fullName>
    </submittedName>
</protein>
<dbReference type="RefSeq" id="WP_155320104.1">
    <property type="nucleotide sequence ID" value="NZ_AP021874.1"/>
</dbReference>
<feature type="domain" description="Methyltransferase small" evidence="3">
    <location>
        <begin position="30"/>
        <end position="166"/>
    </location>
</feature>
<dbReference type="InterPro" id="IPR002052">
    <property type="entry name" value="DNA_methylase_N6_adenine_CS"/>
</dbReference>
<keyword evidence="1 4" id="KW-0489">Methyltransferase</keyword>
<sequence length="240" mass="26074">MEPLTRDHFFNGDIVLTQPKSGYRFSIDAVILSHLADPQPGETVLDLGAGCGVVPIMMAYRHANIRLTGVEIQQPLCDIAIQNVAANRMSHRVRIVSKDMSVLSLADIGGPVDLVVTNPPYRKRGSGRINADSQKAVARHELRVDLETVLQTARRMLRPSGRFCIIYPSVRTVDLVTAMRAAGLEPKSLTMIHSKPGSSASLVAMKGLKAGRPGIEVGPPLYLYHEDGTYTGDLEAMFSG</sequence>
<dbReference type="InterPro" id="IPR029063">
    <property type="entry name" value="SAM-dependent_MTases_sf"/>
</dbReference>
<dbReference type="PANTHER" id="PTHR47739">
    <property type="entry name" value="TRNA1(VAL) (ADENINE(37)-N6)-METHYLTRANSFERASE"/>
    <property type="match status" value="1"/>
</dbReference>
<dbReference type="GO" id="GO:0003676">
    <property type="term" value="F:nucleic acid binding"/>
    <property type="evidence" value="ECO:0007669"/>
    <property type="project" value="InterPro"/>
</dbReference>
<dbReference type="GO" id="GO:0032259">
    <property type="term" value="P:methylation"/>
    <property type="evidence" value="ECO:0007669"/>
    <property type="project" value="UniProtKB-KW"/>
</dbReference>
<evidence type="ECO:0000259" key="3">
    <source>
        <dbReference type="Pfam" id="PF05175"/>
    </source>
</evidence>
<dbReference type="InterPro" id="IPR007848">
    <property type="entry name" value="Small_mtfrase_dom"/>
</dbReference>
<keyword evidence="2" id="KW-0949">S-adenosyl-L-methionine</keyword>
<gene>
    <name evidence="4" type="ORF">DSCA_63330</name>
</gene>
<dbReference type="AlphaFoldDB" id="A0A5K7YWP9"/>
<evidence type="ECO:0000256" key="2">
    <source>
        <dbReference type="ARBA" id="ARBA00022691"/>
    </source>
</evidence>
<keyword evidence="4" id="KW-0808">Transferase</keyword>
<dbReference type="CDD" id="cd02440">
    <property type="entry name" value="AdoMet_MTases"/>
    <property type="match status" value="1"/>
</dbReference>
<dbReference type="Gene3D" id="3.40.50.150">
    <property type="entry name" value="Vaccinia Virus protein VP39"/>
    <property type="match status" value="1"/>
</dbReference>
<keyword evidence="5" id="KW-1185">Reference proteome</keyword>
<dbReference type="PROSITE" id="PS00092">
    <property type="entry name" value="N6_MTASE"/>
    <property type="match status" value="1"/>
</dbReference>
<evidence type="ECO:0000313" key="5">
    <source>
        <dbReference type="Proteomes" id="UP000427906"/>
    </source>
</evidence>
<organism evidence="4 5">
    <name type="scientific">Desulfosarcina alkanivorans</name>
    <dbReference type="NCBI Taxonomy" id="571177"/>
    <lineage>
        <taxon>Bacteria</taxon>
        <taxon>Pseudomonadati</taxon>
        <taxon>Thermodesulfobacteriota</taxon>
        <taxon>Desulfobacteria</taxon>
        <taxon>Desulfobacterales</taxon>
        <taxon>Desulfosarcinaceae</taxon>
        <taxon>Desulfosarcina</taxon>
    </lineage>
</organism>
<evidence type="ECO:0000256" key="1">
    <source>
        <dbReference type="ARBA" id="ARBA00022603"/>
    </source>
</evidence>
<dbReference type="PANTHER" id="PTHR47739:SF1">
    <property type="entry name" value="TRNA1(VAL) (ADENINE(37)-N6)-METHYLTRANSFERASE"/>
    <property type="match status" value="1"/>
</dbReference>
<dbReference type="Proteomes" id="UP000427906">
    <property type="component" value="Chromosome"/>
</dbReference>
<dbReference type="EMBL" id="AP021874">
    <property type="protein sequence ID" value="BBO72403.1"/>
    <property type="molecule type" value="Genomic_DNA"/>
</dbReference>
<dbReference type="GO" id="GO:0008170">
    <property type="term" value="F:N-methyltransferase activity"/>
    <property type="evidence" value="ECO:0007669"/>
    <property type="project" value="UniProtKB-ARBA"/>
</dbReference>
<dbReference type="GO" id="GO:0008757">
    <property type="term" value="F:S-adenosylmethionine-dependent methyltransferase activity"/>
    <property type="evidence" value="ECO:0007669"/>
    <property type="project" value="UniProtKB-ARBA"/>
</dbReference>
<dbReference type="KEGG" id="dalk:DSCA_63330"/>
<accession>A0A5K7YWP9</accession>
<evidence type="ECO:0000313" key="4">
    <source>
        <dbReference type="EMBL" id="BBO72403.1"/>
    </source>
</evidence>
<proteinExistence type="predicted"/>
<dbReference type="OrthoDB" id="5489421at2"/>
<dbReference type="InterPro" id="IPR050210">
    <property type="entry name" value="tRNA_Adenine-N(6)_MTase"/>
</dbReference>
<dbReference type="Pfam" id="PF05175">
    <property type="entry name" value="MTS"/>
    <property type="match status" value="1"/>
</dbReference>
<dbReference type="SUPFAM" id="SSF53335">
    <property type="entry name" value="S-adenosyl-L-methionine-dependent methyltransferases"/>
    <property type="match status" value="1"/>
</dbReference>
<name>A0A5K7YWP9_9BACT</name>
<reference evidence="4 5" key="1">
    <citation type="submission" date="2019-11" db="EMBL/GenBank/DDBJ databases">
        <title>Comparative genomics of hydrocarbon-degrading Desulfosarcina strains.</title>
        <authorList>
            <person name="Watanabe M."/>
            <person name="Kojima H."/>
            <person name="Fukui M."/>
        </authorList>
    </citation>
    <scope>NUCLEOTIDE SEQUENCE [LARGE SCALE GENOMIC DNA]</scope>
    <source>
        <strain evidence="4 5">PL12</strain>
    </source>
</reference>